<keyword evidence="1 2" id="KW-0732">Signal</keyword>
<dbReference type="Pfam" id="PF00149">
    <property type="entry name" value="Metallophos"/>
    <property type="match status" value="1"/>
</dbReference>
<feature type="signal peptide" evidence="2">
    <location>
        <begin position="1"/>
        <end position="20"/>
    </location>
</feature>
<accession>A0A916XKK8</accession>
<evidence type="ECO:0000256" key="1">
    <source>
        <dbReference type="ARBA" id="ARBA00022729"/>
    </source>
</evidence>
<dbReference type="SUPFAM" id="SSF56300">
    <property type="entry name" value="Metallo-dependent phosphatases"/>
    <property type="match status" value="1"/>
</dbReference>
<dbReference type="InterPro" id="IPR039331">
    <property type="entry name" value="PAPs-like"/>
</dbReference>
<dbReference type="GO" id="GO:0003993">
    <property type="term" value="F:acid phosphatase activity"/>
    <property type="evidence" value="ECO:0007669"/>
    <property type="project" value="InterPro"/>
</dbReference>
<sequence>MMLQTLTFFRFFALACLALAAGGAGNAAFAAKAKAAPASKQPKSMTVYAAGDIAECKSKSVADSMASKTAALIQAGLDKDSKALALTLGNNTYPVGTPEEFSQCYDATWGKFLRRTLPSPGNHDYAMPLGQGYYNYFDNPADLDRRGYYSSNIGSWHIVSLNSNLKDGEFQAQLKWLQEDLKNNKRSCTLAFWHHPVYSSGGRGNNAVMLPAWRILQAAKADLVLSAHDNHYERFAPQDAAGQRNDAGGIREFVVGTGGAKLTPLLLTKPNSEVRDNASYGVLKLTLNEKSYEWEFLPIGGQTFSDKGSAACH</sequence>
<protein>
    <recommendedName>
        <fullName evidence="3">Calcineurin-like phosphoesterase domain-containing protein</fullName>
    </recommendedName>
</protein>
<evidence type="ECO:0000256" key="2">
    <source>
        <dbReference type="SAM" id="SignalP"/>
    </source>
</evidence>
<proteinExistence type="predicted"/>
<feature type="domain" description="Calcineurin-like phosphoesterase" evidence="3">
    <location>
        <begin position="45"/>
        <end position="229"/>
    </location>
</feature>
<gene>
    <name evidence="4" type="ORF">GCM10011396_27430</name>
</gene>
<organism evidence="4 5">
    <name type="scientific">Undibacterium terreum</name>
    <dbReference type="NCBI Taxonomy" id="1224302"/>
    <lineage>
        <taxon>Bacteria</taxon>
        <taxon>Pseudomonadati</taxon>
        <taxon>Pseudomonadota</taxon>
        <taxon>Betaproteobacteria</taxon>
        <taxon>Burkholderiales</taxon>
        <taxon>Oxalobacteraceae</taxon>
        <taxon>Undibacterium</taxon>
    </lineage>
</organism>
<evidence type="ECO:0000259" key="3">
    <source>
        <dbReference type="Pfam" id="PF00149"/>
    </source>
</evidence>
<reference evidence="4" key="2">
    <citation type="submission" date="2020-09" db="EMBL/GenBank/DDBJ databases">
        <authorList>
            <person name="Sun Q."/>
            <person name="Zhou Y."/>
        </authorList>
    </citation>
    <scope>NUCLEOTIDE SEQUENCE</scope>
    <source>
        <strain evidence="4">CGMCC 1.10998</strain>
    </source>
</reference>
<dbReference type="InterPro" id="IPR004843">
    <property type="entry name" value="Calcineurin-like_PHP"/>
</dbReference>
<keyword evidence="5" id="KW-1185">Reference proteome</keyword>
<comment type="caution">
    <text evidence="4">The sequence shown here is derived from an EMBL/GenBank/DDBJ whole genome shotgun (WGS) entry which is preliminary data.</text>
</comment>
<evidence type="ECO:0000313" key="5">
    <source>
        <dbReference type="Proteomes" id="UP000637423"/>
    </source>
</evidence>
<dbReference type="Proteomes" id="UP000637423">
    <property type="component" value="Unassembled WGS sequence"/>
</dbReference>
<reference evidence="4" key="1">
    <citation type="journal article" date="2014" name="Int. J. Syst. Evol. Microbiol.">
        <title>Complete genome sequence of Corynebacterium casei LMG S-19264T (=DSM 44701T), isolated from a smear-ripened cheese.</title>
        <authorList>
            <consortium name="US DOE Joint Genome Institute (JGI-PGF)"/>
            <person name="Walter F."/>
            <person name="Albersmeier A."/>
            <person name="Kalinowski J."/>
            <person name="Ruckert C."/>
        </authorList>
    </citation>
    <scope>NUCLEOTIDE SEQUENCE</scope>
    <source>
        <strain evidence="4">CGMCC 1.10998</strain>
    </source>
</reference>
<dbReference type="RefSeq" id="WP_188566569.1">
    <property type="nucleotide sequence ID" value="NZ_BMED01000002.1"/>
</dbReference>
<evidence type="ECO:0000313" key="4">
    <source>
        <dbReference type="EMBL" id="GGC78764.1"/>
    </source>
</evidence>
<dbReference type="EMBL" id="BMED01000002">
    <property type="protein sequence ID" value="GGC78764.1"/>
    <property type="molecule type" value="Genomic_DNA"/>
</dbReference>
<feature type="chain" id="PRO_5036907633" description="Calcineurin-like phosphoesterase domain-containing protein" evidence="2">
    <location>
        <begin position="21"/>
        <end position="313"/>
    </location>
</feature>
<dbReference type="InterPro" id="IPR029052">
    <property type="entry name" value="Metallo-depent_PP-like"/>
</dbReference>
<dbReference type="AlphaFoldDB" id="A0A916XKK8"/>
<dbReference type="Gene3D" id="3.60.21.10">
    <property type="match status" value="1"/>
</dbReference>
<dbReference type="PANTHER" id="PTHR22953">
    <property type="entry name" value="ACID PHOSPHATASE RELATED"/>
    <property type="match status" value="1"/>
</dbReference>
<name>A0A916XKK8_9BURK</name>
<dbReference type="PANTHER" id="PTHR22953:SF153">
    <property type="entry name" value="PURPLE ACID PHOSPHATASE"/>
    <property type="match status" value="1"/>
</dbReference>